<dbReference type="RefSeq" id="WP_205381311.1">
    <property type="nucleotide sequence ID" value="NZ_JAFFZS010000001.1"/>
</dbReference>
<proteinExistence type="predicted"/>
<evidence type="ECO:0000313" key="1">
    <source>
        <dbReference type="EMBL" id="MBN0043048.1"/>
    </source>
</evidence>
<protein>
    <submittedName>
        <fullName evidence="1">Uncharacterized protein</fullName>
    </submittedName>
</protein>
<accession>A0ABS2VIY7</accession>
<name>A0ABS2VIY7_STRAS</name>
<organism evidence="1 2">
    <name type="scientific">Streptomyces actuosus</name>
    <dbReference type="NCBI Taxonomy" id="1885"/>
    <lineage>
        <taxon>Bacteria</taxon>
        <taxon>Bacillati</taxon>
        <taxon>Actinomycetota</taxon>
        <taxon>Actinomycetes</taxon>
        <taxon>Kitasatosporales</taxon>
        <taxon>Streptomycetaceae</taxon>
        <taxon>Streptomyces</taxon>
    </lineage>
</organism>
<dbReference type="Proteomes" id="UP000788262">
    <property type="component" value="Unassembled WGS sequence"/>
</dbReference>
<reference evidence="1 2" key="1">
    <citation type="submission" date="2021-02" db="EMBL/GenBank/DDBJ databases">
        <title>Whole genome sequencing of Streptomyces actuosus VRA1.</title>
        <authorList>
            <person name="Sen G."/>
            <person name="Sen A."/>
        </authorList>
    </citation>
    <scope>NUCLEOTIDE SEQUENCE [LARGE SCALE GENOMIC DNA]</scope>
    <source>
        <strain evidence="1 2">VRA1</strain>
    </source>
</reference>
<gene>
    <name evidence="1" type="ORF">JS756_02745</name>
</gene>
<evidence type="ECO:0000313" key="2">
    <source>
        <dbReference type="Proteomes" id="UP000788262"/>
    </source>
</evidence>
<keyword evidence="2" id="KW-1185">Reference proteome</keyword>
<dbReference type="EMBL" id="JAFFZS010000001">
    <property type="protein sequence ID" value="MBN0043048.1"/>
    <property type="molecule type" value="Genomic_DNA"/>
</dbReference>
<sequence>MGPSPATGSVGQVLERAAADGSSPRAAAHAIAADRLPMIAERFGRYR</sequence>
<comment type="caution">
    <text evidence="1">The sequence shown here is derived from an EMBL/GenBank/DDBJ whole genome shotgun (WGS) entry which is preliminary data.</text>
</comment>